<comment type="caution">
    <text evidence="1">The sequence shown here is derived from an EMBL/GenBank/DDBJ whole genome shotgun (WGS) entry which is preliminary data.</text>
</comment>
<evidence type="ECO:0000313" key="2">
    <source>
        <dbReference type="Proteomes" id="UP001597337"/>
    </source>
</evidence>
<accession>A0ABW4YBA5</accession>
<dbReference type="RefSeq" id="WP_386026010.1">
    <property type="nucleotide sequence ID" value="NZ_JBHUHX010000018.1"/>
</dbReference>
<evidence type="ECO:0000313" key="1">
    <source>
        <dbReference type="EMBL" id="MFD2112054.1"/>
    </source>
</evidence>
<dbReference type="Proteomes" id="UP001597337">
    <property type="component" value="Unassembled WGS sequence"/>
</dbReference>
<keyword evidence="2" id="KW-1185">Reference proteome</keyword>
<organism evidence="1 2">
    <name type="scientific">Thiorhodococcus fuscus</name>
    <dbReference type="NCBI Taxonomy" id="527200"/>
    <lineage>
        <taxon>Bacteria</taxon>
        <taxon>Pseudomonadati</taxon>
        <taxon>Pseudomonadota</taxon>
        <taxon>Gammaproteobacteria</taxon>
        <taxon>Chromatiales</taxon>
        <taxon>Chromatiaceae</taxon>
        <taxon>Thiorhodococcus</taxon>
    </lineage>
</organism>
<reference evidence="2" key="1">
    <citation type="journal article" date="2019" name="Int. J. Syst. Evol. Microbiol.">
        <title>The Global Catalogue of Microorganisms (GCM) 10K type strain sequencing project: providing services to taxonomists for standard genome sequencing and annotation.</title>
        <authorList>
            <consortium name="The Broad Institute Genomics Platform"/>
            <consortium name="The Broad Institute Genome Sequencing Center for Infectious Disease"/>
            <person name="Wu L."/>
            <person name="Ma J."/>
        </authorList>
    </citation>
    <scope>NUCLEOTIDE SEQUENCE [LARGE SCALE GENOMIC DNA]</scope>
    <source>
        <strain evidence="2">KACC 12597</strain>
    </source>
</reference>
<dbReference type="EMBL" id="JBHUHX010000018">
    <property type="protein sequence ID" value="MFD2112054.1"/>
    <property type="molecule type" value="Genomic_DNA"/>
</dbReference>
<gene>
    <name evidence="1" type="ORF">ACFSJC_09405</name>
</gene>
<sequence>MSQSVTDAEPATTTKRPYLTSASWRTENLFDSLYEELTMKDIQELSDEDLSRLLGMLDHWEQVCRSEIGHRAAKDGREDA</sequence>
<name>A0ABW4YBA5_9GAMM</name>
<proteinExistence type="predicted"/>
<protein>
    <submittedName>
        <fullName evidence="1">Uncharacterized protein</fullName>
    </submittedName>
</protein>